<organism evidence="1 2">
    <name type="scientific">Sulfurihydrogenibium yellowstonense SS-5</name>
    <dbReference type="NCBI Taxonomy" id="432331"/>
    <lineage>
        <taxon>Bacteria</taxon>
        <taxon>Pseudomonadati</taxon>
        <taxon>Aquificota</taxon>
        <taxon>Aquificia</taxon>
        <taxon>Aquificales</taxon>
        <taxon>Hydrogenothermaceae</taxon>
        <taxon>Sulfurihydrogenibium</taxon>
    </lineage>
</organism>
<name>C4FHX5_9AQUI</name>
<dbReference type="AlphaFoldDB" id="C4FHX5"/>
<dbReference type="OrthoDB" id="12797at2"/>
<comment type="caution">
    <text evidence="1">The sequence shown here is derived from an EMBL/GenBank/DDBJ whole genome shotgun (WGS) entry which is preliminary data.</text>
</comment>
<accession>C4FHX5</accession>
<sequence length="225" mass="26101">MKKLGLFSVWLILCALLGYYAPTLPIVKDIVAIKRVNVVGTDKLSENDLKNIFKTENWIFISEDRLKEKLKKYQFIKDIKILKPNLGEITMVVEEKRPFANIIQGSKVFTVDEEGNIYETDISNLLNLVNIYYNDSKFQKSDVLKIKKIMENFKDYQLSKFIVQKSQIAAETGDGKILVFSKDELDDSLNKAKIFLANKNIKDYTYLNFSFDEMVIVKKLNEETK</sequence>
<dbReference type="EMBL" id="ABZS01000009">
    <property type="protein sequence ID" value="EEP61313.1"/>
    <property type="molecule type" value="Genomic_DNA"/>
</dbReference>
<evidence type="ECO:0000313" key="2">
    <source>
        <dbReference type="Proteomes" id="UP000005540"/>
    </source>
</evidence>
<proteinExistence type="predicted"/>
<evidence type="ECO:0008006" key="3">
    <source>
        <dbReference type="Google" id="ProtNLM"/>
    </source>
</evidence>
<dbReference type="RefSeq" id="WP_007545577.1">
    <property type="nucleotide sequence ID" value="NZ_ABZS01000009.1"/>
</dbReference>
<keyword evidence="2" id="KW-1185">Reference proteome</keyword>
<protein>
    <recommendedName>
        <fullName evidence="3">Cell division protein FtsQ</fullName>
    </recommendedName>
</protein>
<evidence type="ECO:0000313" key="1">
    <source>
        <dbReference type="EMBL" id="EEP61313.1"/>
    </source>
</evidence>
<dbReference type="Proteomes" id="UP000005540">
    <property type="component" value="Unassembled WGS sequence"/>
</dbReference>
<reference evidence="1 2" key="1">
    <citation type="submission" date="2009-04" db="EMBL/GenBank/DDBJ databases">
        <authorList>
            <person name="Reysenbach A.-L."/>
            <person name="Heidelberg J.F."/>
            <person name="Nelson W.C."/>
        </authorList>
    </citation>
    <scope>NUCLEOTIDE SEQUENCE [LARGE SCALE GENOMIC DNA]</scope>
    <source>
        <strain evidence="1 2">SS-5</strain>
    </source>
</reference>
<gene>
    <name evidence="1" type="ORF">SULYE_0154</name>
</gene>